<protein>
    <submittedName>
        <fullName evidence="2">Lycopene cyclase</fullName>
    </submittedName>
</protein>
<dbReference type="RefSeq" id="WP_002437159.1">
    <property type="nucleotide sequence ID" value="NZ_BAFF01000011.1"/>
</dbReference>
<evidence type="ECO:0000313" key="2">
    <source>
        <dbReference type="EMBL" id="GAB53011.1"/>
    </source>
</evidence>
<organism evidence="2 3">
    <name type="scientific">Atlantibacter hermannii NBRC 105704</name>
    <dbReference type="NCBI Taxonomy" id="1115512"/>
    <lineage>
        <taxon>Bacteria</taxon>
        <taxon>Pseudomonadati</taxon>
        <taxon>Pseudomonadota</taxon>
        <taxon>Gammaproteobacteria</taxon>
        <taxon>Enterobacterales</taxon>
        <taxon>Enterobacteriaceae</taxon>
        <taxon>Atlantibacter</taxon>
    </lineage>
</organism>
<comment type="similarity">
    <text evidence="1">Belongs to the lycopene cyclase family.</text>
</comment>
<gene>
    <name evidence="2" type="primary">crtY</name>
    <name evidence="2" type="ORF">EH105704_11_00080</name>
</gene>
<reference evidence="2 3" key="1">
    <citation type="submission" date="2012-02" db="EMBL/GenBank/DDBJ databases">
        <title>Whole genome shotgun sequence of Escherichia hermannii NBRC 105704.</title>
        <authorList>
            <person name="Yoshida I."/>
            <person name="Hosoyama A."/>
            <person name="Tsuchikane K."/>
            <person name="Katsumata H."/>
            <person name="Yamazaki S."/>
            <person name="Fujita N."/>
        </authorList>
    </citation>
    <scope>NUCLEOTIDE SEQUENCE [LARGE SCALE GENOMIC DNA]</scope>
    <source>
        <strain evidence="2 3">NBRC 105704</strain>
    </source>
</reference>
<dbReference type="SUPFAM" id="SSF51905">
    <property type="entry name" value="FAD/NAD(P)-binding domain"/>
    <property type="match status" value="1"/>
</dbReference>
<evidence type="ECO:0000256" key="1">
    <source>
        <dbReference type="ARBA" id="ARBA00006599"/>
    </source>
</evidence>
<proteinExistence type="inferred from homology"/>
<dbReference type="InterPro" id="IPR036188">
    <property type="entry name" value="FAD/NAD-bd_sf"/>
</dbReference>
<dbReference type="EMBL" id="BAFF01000011">
    <property type="protein sequence ID" value="GAB53011.1"/>
    <property type="molecule type" value="Genomic_DNA"/>
</dbReference>
<dbReference type="InterPro" id="IPR008461">
    <property type="entry name" value="CrtY"/>
</dbReference>
<name>H5V4V3_ATLHE</name>
<dbReference type="NCBIfam" id="TIGR01789">
    <property type="entry name" value="lycopene_cycl"/>
    <property type="match status" value="1"/>
</dbReference>
<dbReference type="Gene3D" id="3.50.50.60">
    <property type="entry name" value="FAD/NAD(P)-binding domain"/>
    <property type="match status" value="1"/>
</dbReference>
<dbReference type="eggNOG" id="COG0654">
    <property type="taxonomic scope" value="Bacteria"/>
</dbReference>
<dbReference type="Pfam" id="PF05834">
    <property type="entry name" value="Lycopene_cycl"/>
    <property type="match status" value="1"/>
</dbReference>
<dbReference type="GO" id="GO:0045436">
    <property type="term" value="F:lycopene beta cyclase activity"/>
    <property type="evidence" value="ECO:0007669"/>
    <property type="project" value="InterPro"/>
</dbReference>
<dbReference type="NCBIfam" id="TIGR01790">
    <property type="entry name" value="carotene-cycl"/>
    <property type="match status" value="1"/>
</dbReference>
<dbReference type="GO" id="GO:0016117">
    <property type="term" value="P:carotenoid biosynthetic process"/>
    <property type="evidence" value="ECO:0007669"/>
    <property type="project" value="InterPro"/>
</dbReference>
<keyword evidence="3" id="KW-1185">Reference proteome</keyword>
<dbReference type="GO" id="GO:0016705">
    <property type="term" value="F:oxidoreductase activity, acting on paired donors, with incorporation or reduction of molecular oxygen"/>
    <property type="evidence" value="ECO:0007669"/>
    <property type="project" value="InterPro"/>
</dbReference>
<sequence>MQWDLILVGAGLANGLIAWRLQQVRPELNVLLIEQGEAAGGNHTWSFHHHDLSPEQHQWIAPLVAHSWPGYDVMFPSLTRHIDQPYYTLFSDRFAHRLTEALGDNLRLNCPVAAVSPQRVQLANGETLTARAVIDGRGQPDAPTQRCAWQLFVGQEWRLAHPHGLTRPLLMDATVPQCNAYRFFYLLPLSPDTLLIEDTRFSNAPALNRDDYRAAIKDYAAQRHWTLSALLREESGCLPLTLAGAPPPDSTAQQPCSGMRAGLFHAVTGYSLPLAVRLADAVAGLGIPDAPRVAALTHALAAQQWRSQGFFRLLNRMLFLAGQPDHRWRVMQRFYGLPDETIARFYAGNLTLSDKARILTGKPPVPVFQALRAAFNTGNEQ</sequence>
<dbReference type="AlphaFoldDB" id="H5V4V3"/>
<comment type="caution">
    <text evidence="2">The sequence shown here is derived from an EMBL/GenBank/DDBJ whole genome shotgun (WGS) entry which is preliminary data.</text>
</comment>
<dbReference type="Proteomes" id="UP000010297">
    <property type="component" value="Unassembled WGS sequence"/>
</dbReference>
<evidence type="ECO:0000313" key="3">
    <source>
        <dbReference type="Proteomes" id="UP000010297"/>
    </source>
</evidence>
<dbReference type="InterPro" id="IPR010108">
    <property type="entry name" value="Lycopene_cyclase_b/e"/>
</dbReference>
<accession>H5V4V3</accession>
<dbReference type="GeneID" id="92828062"/>